<feature type="compositionally biased region" description="Polar residues" evidence="1">
    <location>
        <begin position="135"/>
        <end position="171"/>
    </location>
</feature>
<feature type="non-terminal residue" evidence="2">
    <location>
        <position position="1"/>
    </location>
</feature>
<organism evidence="2">
    <name type="scientific">Tanacetum cinerariifolium</name>
    <name type="common">Dalmatian daisy</name>
    <name type="synonym">Chrysanthemum cinerariifolium</name>
    <dbReference type="NCBI Taxonomy" id="118510"/>
    <lineage>
        <taxon>Eukaryota</taxon>
        <taxon>Viridiplantae</taxon>
        <taxon>Streptophyta</taxon>
        <taxon>Embryophyta</taxon>
        <taxon>Tracheophyta</taxon>
        <taxon>Spermatophyta</taxon>
        <taxon>Magnoliopsida</taxon>
        <taxon>eudicotyledons</taxon>
        <taxon>Gunneridae</taxon>
        <taxon>Pentapetalae</taxon>
        <taxon>asterids</taxon>
        <taxon>campanulids</taxon>
        <taxon>Asterales</taxon>
        <taxon>Asteraceae</taxon>
        <taxon>Asteroideae</taxon>
        <taxon>Anthemideae</taxon>
        <taxon>Anthemidinae</taxon>
        <taxon>Tanacetum</taxon>
    </lineage>
</organism>
<gene>
    <name evidence="2" type="ORF">Tci_902285</name>
</gene>
<feature type="non-terminal residue" evidence="2">
    <location>
        <position position="177"/>
    </location>
</feature>
<comment type="caution">
    <text evidence="2">The sequence shown here is derived from an EMBL/GenBank/DDBJ whole genome shotgun (WGS) entry which is preliminary data.</text>
</comment>
<dbReference type="EMBL" id="BKCJ011402770">
    <property type="protein sequence ID" value="GFD30316.1"/>
    <property type="molecule type" value="Genomic_DNA"/>
</dbReference>
<sequence>FRHNQTGDVVSYDELYDSLVQFEPYVLASKVKKVAKNHDPLALLVHSNAFSSQSHANSSYSPQPYYVTHPSSVVNYKDEYQGDSKKDKLTTAMMLLARAITQKFFTPTNNRLRTSSNTRNQAVIQDVRVDIQTKNASYGGNGNMNAGRQNKNQAFNTGNRNDESNQIVQRISRTEST</sequence>
<protein>
    <submittedName>
        <fullName evidence="2">Uncharacterized protein</fullName>
    </submittedName>
</protein>
<dbReference type="AlphaFoldDB" id="A0A699VAJ9"/>
<evidence type="ECO:0000256" key="1">
    <source>
        <dbReference type="SAM" id="MobiDB-lite"/>
    </source>
</evidence>
<feature type="region of interest" description="Disordered" evidence="1">
    <location>
        <begin position="135"/>
        <end position="177"/>
    </location>
</feature>
<accession>A0A699VAJ9</accession>
<name>A0A699VAJ9_TANCI</name>
<reference evidence="2" key="1">
    <citation type="journal article" date="2019" name="Sci. Rep.">
        <title>Draft genome of Tanacetum cinerariifolium, the natural source of mosquito coil.</title>
        <authorList>
            <person name="Yamashiro T."/>
            <person name="Shiraishi A."/>
            <person name="Satake H."/>
            <person name="Nakayama K."/>
        </authorList>
    </citation>
    <scope>NUCLEOTIDE SEQUENCE</scope>
</reference>
<proteinExistence type="predicted"/>
<evidence type="ECO:0000313" key="2">
    <source>
        <dbReference type="EMBL" id="GFD30316.1"/>
    </source>
</evidence>